<reference evidence="1" key="1">
    <citation type="journal article" date="2015" name="MBio">
        <title>Eco-Evolutionary Dynamics of Episomes among Ecologically Cohesive Bacterial Populations.</title>
        <authorList>
            <person name="Xue H."/>
            <person name="Cordero O.X."/>
            <person name="Camas F.M."/>
            <person name="Trimble W."/>
            <person name="Meyer F."/>
            <person name="Guglielmini J."/>
            <person name="Rocha E.P."/>
            <person name="Polz M.F."/>
        </authorList>
    </citation>
    <scope>NUCLEOTIDE SEQUENCE</scope>
    <source>
        <strain evidence="1">5S_214</strain>
    </source>
</reference>
<sequence length="42" mass="4503">MKASHKAMLITVVLVLLALAVINNVGALKPLKEQINGNSGWF</sequence>
<proteinExistence type="predicted"/>
<accession>A0A0H3ZVB3</accession>
<dbReference type="GeneID" id="76632495"/>
<dbReference type="RefSeq" id="WP_017055733.1">
    <property type="nucleotide sequence ID" value="NZ_CAWNUD010000096.1"/>
</dbReference>
<dbReference type="EMBL" id="KP795588">
    <property type="protein sequence ID" value="AKN38492.1"/>
    <property type="molecule type" value="Genomic_DNA"/>
</dbReference>
<evidence type="ECO:0000313" key="1">
    <source>
        <dbReference type="EMBL" id="AKN38492.1"/>
    </source>
</evidence>
<name>A0A0H3ZVB3_VIBSP</name>
<organism evidence="1">
    <name type="scientific">Vibrio splendidus</name>
    <dbReference type="NCBI Taxonomy" id="29497"/>
    <lineage>
        <taxon>Bacteria</taxon>
        <taxon>Pseudomonadati</taxon>
        <taxon>Pseudomonadota</taxon>
        <taxon>Gammaproteobacteria</taxon>
        <taxon>Vibrionales</taxon>
        <taxon>Vibrionaceae</taxon>
        <taxon>Vibrio</taxon>
    </lineage>
</organism>
<dbReference type="AlphaFoldDB" id="A0A0H3ZVB3"/>
<protein>
    <submittedName>
        <fullName evidence="1">Uncharacterized protein</fullName>
    </submittedName>
</protein>